<accession>A0AAU7LEB8</accession>
<sequence>MSKIVQFQCCVLRTHHLGERRRDNDPGQPVVGTVRMYSMLHKGLNRHVPRMTMDALAKFGATVPSAIPDLLEPQLLTFASDRGMMVVGFEEIAGVRYYQGWWMQWTIERA</sequence>
<protein>
    <submittedName>
        <fullName evidence="1">Uncharacterized protein</fullName>
    </submittedName>
</protein>
<reference evidence="1" key="1">
    <citation type="submission" date="2024-05" db="EMBL/GenBank/DDBJ databases">
        <title>Transcriptome analysis of the degradation process of organic nitrogen by two heterotrophic nitrifying and aerobic denitrifying bacteria, Achromobacter sp. HNDS-1 and Enterobacter sp. HNDS-6.</title>
        <authorList>
            <person name="Huang Y."/>
        </authorList>
    </citation>
    <scope>NUCLEOTIDE SEQUENCE</scope>
    <source>
        <strain evidence="1">HNDS-1</strain>
    </source>
</reference>
<proteinExistence type="predicted"/>
<dbReference type="KEGG" id="achh:ABFG95_06730"/>
<gene>
    <name evidence="1" type="ORF">ABFG95_06730</name>
</gene>
<dbReference type="RefSeq" id="WP_348995634.1">
    <property type="nucleotide sequence ID" value="NZ_CP157584.1"/>
</dbReference>
<name>A0AAU7LEB8_9BURK</name>
<organism evidence="1">
    <name type="scientific">Achromobacter sp. HNDS-1</name>
    <dbReference type="NCBI Taxonomy" id="3151598"/>
    <lineage>
        <taxon>Bacteria</taxon>
        <taxon>Pseudomonadati</taxon>
        <taxon>Pseudomonadota</taxon>
        <taxon>Betaproteobacteria</taxon>
        <taxon>Burkholderiales</taxon>
        <taxon>Alcaligenaceae</taxon>
        <taxon>Achromobacter</taxon>
    </lineage>
</organism>
<dbReference type="EMBL" id="CP157584">
    <property type="protein sequence ID" value="XBP00165.1"/>
    <property type="molecule type" value="Genomic_DNA"/>
</dbReference>
<evidence type="ECO:0000313" key="1">
    <source>
        <dbReference type="EMBL" id="XBP00165.1"/>
    </source>
</evidence>
<dbReference type="AlphaFoldDB" id="A0AAU7LEB8"/>